<dbReference type="InterPro" id="IPR051879">
    <property type="entry name" value="C2H2-ZF_Maturation_Protein"/>
</dbReference>
<evidence type="ECO:0000256" key="1">
    <source>
        <dbReference type="SAM" id="MobiDB-lite"/>
    </source>
</evidence>
<name>A0A1E7EWT0_9STRA</name>
<reference evidence="2 3" key="1">
    <citation type="submission" date="2016-09" db="EMBL/GenBank/DDBJ databases">
        <title>Extensive genetic diversity and differential bi-allelic expression allows diatom success in the polar Southern Ocean.</title>
        <authorList>
            <consortium name="DOE Joint Genome Institute"/>
            <person name="Mock T."/>
            <person name="Otillar R.P."/>
            <person name="Strauss J."/>
            <person name="Dupont C."/>
            <person name="Frickenhaus S."/>
            <person name="Maumus F."/>
            <person name="Mcmullan M."/>
            <person name="Sanges R."/>
            <person name="Schmutz J."/>
            <person name="Toseland A."/>
            <person name="Valas R."/>
            <person name="Veluchamy A."/>
            <person name="Ward B.J."/>
            <person name="Allen A."/>
            <person name="Barry K."/>
            <person name="Falciatore A."/>
            <person name="Ferrante M."/>
            <person name="Fortunato A.E."/>
            <person name="Gloeckner G."/>
            <person name="Gruber A."/>
            <person name="Hipkin R."/>
            <person name="Janech M."/>
            <person name="Kroth P."/>
            <person name="Leese F."/>
            <person name="Lindquist E."/>
            <person name="Lyon B.R."/>
            <person name="Martin J."/>
            <person name="Mayer C."/>
            <person name="Parker M."/>
            <person name="Quesneville H."/>
            <person name="Raymond J."/>
            <person name="Uhlig C."/>
            <person name="Valentin K.U."/>
            <person name="Worden A.Z."/>
            <person name="Armbrust E.V."/>
            <person name="Bowler C."/>
            <person name="Green B."/>
            <person name="Moulton V."/>
            <person name="Van Oosterhout C."/>
            <person name="Grigoriev I."/>
        </authorList>
    </citation>
    <scope>NUCLEOTIDE SEQUENCE [LARGE SCALE GENOMIC DNA]</scope>
    <source>
        <strain evidence="2 3">CCMP1102</strain>
    </source>
</reference>
<evidence type="ECO:0000313" key="3">
    <source>
        <dbReference type="Proteomes" id="UP000095751"/>
    </source>
</evidence>
<dbReference type="EMBL" id="KV784373">
    <property type="protein sequence ID" value="OEU10264.1"/>
    <property type="molecule type" value="Genomic_DNA"/>
</dbReference>
<organism evidence="2 3">
    <name type="scientific">Fragilariopsis cylindrus CCMP1102</name>
    <dbReference type="NCBI Taxonomy" id="635003"/>
    <lineage>
        <taxon>Eukaryota</taxon>
        <taxon>Sar</taxon>
        <taxon>Stramenopiles</taxon>
        <taxon>Ochrophyta</taxon>
        <taxon>Bacillariophyta</taxon>
        <taxon>Bacillariophyceae</taxon>
        <taxon>Bacillariophycidae</taxon>
        <taxon>Bacillariales</taxon>
        <taxon>Bacillariaceae</taxon>
        <taxon>Fragilariopsis</taxon>
    </lineage>
</organism>
<proteinExistence type="predicted"/>
<protein>
    <submittedName>
        <fullName evidence="2">Uncharacterized protein</fullName>
    </submittedName>
</protein>
<feature type="region of interest" description="Disordered" evidence="1">
    <location>
        <begin position="1"/>
        <end position="34"/>
    </location>
</feature>
<keyword evidence="3" id="KW-1185">Reference proteome</keyword>
<accession>A0A1E7EWT0</accession>
<dbReference type="OrthoDB" id="24683at2759"/>
<dbReference type="Proteomes" id="UP000095751">
    <property type="component" value="Unassembled WGS sequence"/>
</dbReference>
<dbReference type="InParanoid" id="A0A1E7EWT0"/>
<gene>
    <name evidence="2" type="ORF">FRACYDRAFT_194370</name>
</gene>
<dbReference type="PANTHER" id="PTHR46095">
    <property type="entry name" value="ZINC FINGER PROTEIN 593"/>
    <property type="match status" value="1"/>
</dbReference>
<dbReference type="InterPro" id="IPR036236">
    <property type="entry name" value="Znf_C2H2_sf"/>
</dbReference>
<dbReference type="Gene3D" id="3.30.160.60">
    <property type="entry name" value="Classic Zinc Finger"/>
    <property type="match status" value="1"/>
</dbReference>
<dbReference type="KEGG" id="fcy:FRACYDRAFT_194370"/>
<evidence type="ECO:0000313" key="2">
    <source>
        <dbReference type="EMBL" id="OEU10264.1"/>
    </source>
</evidence>
<dbReference type="SUPFAM" id="SSF57667">
    <property type="entry name" value="beta-beta-alpha zinc fingers"/>
    <property type="match status" value="1"/>
</dbReference>
<sequence length="125" mass="14327">MGNGPLAKTKGRRNKIKKYKRSIKLGRRPKDRDEIQTQIEKAEEAGKPIAFEYDDELPGGGQYYAIETGQHFTDAKALADHKKSRYFKKRAKELKEEKYTQESAEIYSGMTKEKLPPAHPVESNL</sequence>
<feature type="compositionally biased region" description="Basic residues" evidence="1">
    <location>
        <begin position="9"/>
        <end position="27"/>
    </location>
</feature>
<dbReference type="PANTHER" id="PTHR46095:SF1">
    <property type="entry name" value="ZINC FINGER PROTEIN 593"/>
    <property type="match status" value="1"/>
</dbReference>
<dbReference type="AlphaFoldDB" id="A0A1E7EWT0"/>